<keyword evidence="1" id="KW-0732">Signal</keyword>
<dbReference type="Gene3D" id="1.25.40.390">
    <property type="match status" value="1"/>
</dbReference>
<proteinExistence type="predicted"/>
<protein>
    <submittedName>
        <fullName evidence="2">SusD-like starch-binding protein associating with outer membrane</fullName>
    </submittedName>
</protein>
<dbReference type="Proteomes" id="UP000237662">
    <property type="component" value="Unassembled WGS sequence"/>
</dbReference>
<accession>A0A2S6I798</accession>
<name>A0A2S6I798_9BACT</name>
<dbReference type="InterPro" id="IPR041662">
    <property type="entry name" value="SusD-like_2"/>
</dbReference>
<comment type="caution">
    <text evidence="2">The sequence shown here is derived from an EMBL/GenBank/DDBJ whole genome shotgun (WGS) entry which is preliminary data.</text>
</comment>
<reference evidence="2 3" key="1">
    <citation type="submission" date="2018-02" db="EMBL/GenBank/DDBJ databases">
        <title>Genomic Encyclopedia of Archaeal and Bacterial Type Strains, Phase II (KMG-II): from individual species to whole genera.</title>
        <authorList>
            <person name="Goeker M."/>
        </authorList>
    </citation>
    <scope>NUCLEOTIDE SEQUENCE [LARGE SCALE GENOMIC DNA]</scope>
    <source>
        <strain evidence="2 3">DSM 29526</strain>
    </source>
</reference>
<dbReference type="EMBL" id="PTJC01000005">
    <property type="protein sequence ID" value="PPK87374.1"/>
    <property type="molecule type" value="Genomic_DNA"/>
</dbReference>
<evidence type="ECO:0000256" key="1">
    <source>
        <dbReference type="SAM" id="SignalP"/>
    </source>
</evidence>
<gene>
    <name evidence="2" type="ORF">CLV84_0314</name>
</gene>
<organism evidence="2 3">
    <name type="scientific">Neolewinella xylanilytica</name>
    <dbReference type="NCBI Taxonomy" id="1514080"/>
    <lineage>
        <taxon>Bacteria</taxon>
        <taxon>Pseudomonadati</taxon>
        <taxon>Bacteroidota</taxon>
        <taxon>Saprospiria</taxon>
        <taxon>Saprospirales</taxon>
        <taxon>Lewinellaceae</taxon>
        <taxon>Neolewinella</taxon>
    </lineage>
</organism>
<keyword evidence="3" id="KW-1185">Reference proteome</keyword>
<feature type="signal peptide" evidence="1">
    <location>
        <begin position="1"/>
        <end position="16"/>
    </location>
</feature>
<evidence type="ECO:0000313" key="3">
    <source>
        <dbReference type="Proteomes" id="UP000237662"/>
    </source>
</evidence>
<dbReference type="RefSeq" id="WP_170067523.1">
    <property type="nucleotide sequence ID" value="NZ_PTJC01000005.1"/>
</dbReference>
<evidence type="ECO:0000313" key="2">
    <source>
        <dbReference type="EMBL" id="PPK87374.1"/>
    </source>
</evidence>
<feature type="chain" id="PRO_5015715073" evidence="1">
    <location>
        <begin position="17"/>
        <end position="479"/>
    </location>
</feature>
<dbReference type="AlphaFoldDB" id="A0A2S6I798"/>
<dbReference type="PROSITE" id="PS51257">
    <property type="entry name" value="PROKAR_LIPOPROTEIN"/>
    <property type="match status" value="1"/>
</dbReference>
<sequence>MARPLSLLFLAVVLFACGDLEEFNENPNAPSIEQASPDLILPKILYEVGNELTSSLAWGTGNTLAQLVASNNFTGTDRYLLGSYGGTWNLLYRNARDAQNVIALGERLNNPNYQAAGLLLRAFCMQFLTEMYGDVPFSEALAGKTEGNFQPAYTPQREIYVQLLADYERAADLFDPTVGLNGDILHDGDIPRWIEFANALRLRTMMRLEDKWDEVGLSAADLQSFVSEANHMDELEDSALLPYLPVGANRWPQHTGRVGGFDEKRMSVTVEGVLKELNDPRLGILFRPVDNPDSDEYVGVPNGLSEDAASNYNGGALNQSRLGTRFREEPDAVDMVFIHYPEVQFLLAEAAEKGYIAGDAEAFYLEGIRSTMAYYGTEATDEYLSQEGVAYTDDRDENLRLIARQKWLSLFMVGLEAWFDYRRTGMPELTPGPDATLDHIPLRIQYPDEEQVLNTANYEAAVTRQGADMIGTPTWLLGE</sequence>
<dbReference type="SUPFAM" id="SSF48452">
    <property type="entry name" value="TPR-like"/>
    <property type="match status" value="1"/>
</dbReference>
<dbReference type="Pfam" id="PF12771">
    <property type="entry name" value="SusD-like_2"/>
    <property type="match status" value="1"/>
</dbReference>
<dbReference type="InterPro" id="IPR011990">
    <property type="entry name" value="TPR-like_helical_dom_sf"/>
</dbReference>